<feature type="transmembrane region" description="Helical" evidence="1">
    <location>
        <begin position="20"/>
        <end position="41"/>
    </location>
</feature>
<name>A0ABW1AVX2_9RHOO</name>
<keyword evidence="1" id="KW-0472">Membrane</keyword>
<dbReference type="InterPro" id="IPR012902">
    <property type="entry name" value="N_methyl_site"/>
</dbReference>
<keyword evidence="3" id="KW-1185">Reference proteome</keyword>
<dbReference type="RefSeq" id="WP_096452439.1">
    <property type="nucleotide sequence ID" value="NZ_JBHSOG010000094.1"/>
</dbReference>
<accession>A0ABW1AVX2</accession>
<dbReference type="Proteomes" id="UP001595974">
    <property type="component" value="Unassembled WGS sequence"/>
</dbReference>
<dbReference type="SUPFAM" id="SSF54523">
    <property type="entry name" value="Pili subunits"/>
    <property type="match status" value="1"/>
</dbReference>
<dbReference type="EMBL" id="JBHSOG010000094">
    <property type="protein sequence ID" value="MFC5771308.1"/>
    <property type="molecule type" value="Genomic_DNA"/>
</dbReference>
<keyword evidence="1" id="KW-1133">Transmembrane helix</keyword>
<protein>
    <submittedName>
        <fullName evidence="2">PilW family protein</fullName>
    </submittedName>
</protein>
<comment type="caution">
    <text evidence="2">The sequence shown here is derived from an EMBL/GenBank/DDBJ whole genome shotgun (WGS) entry which is preliminary data.</text>
</comment>
<keyword evidence="1" id="KW-0812">Transmembrane</keyword>
<dbReference type="NCBIfam" id="TIGR02532">
    <property type="entry name" value="IV_pilin_GFxxxE"/>
    <property type="match status" value="1"/>
</dbReference>
<dbReference type="Pfam" id="PF07963">
    <property type="entry name" value="N_methyl"/>
    <property type="match status" value="1"/>
</dbReference>
<dbReference type="InterPro" id="IPR032092">
    <property type="entry name" value="PilW"/>
</dbReference>
<dbReference type="Pfam" id="PF16074">
    <property type="entry name" value="PilW"/>
    <property type="match status" value="1"/>
</dbReference>
<organism evidence="2 3">
    <name type="scientific">Thauera sinica</name>
    <dbReference type="NCBI Taxonomy" id="2665146"/>
    <lineage>
        <taxon>Bacteria</taxon>
        <taxon>Pseudomonadati</taxon>
        <taxon>Pseudomonadota</taxon>
        <taxon>Betaproteobacteria</taxon>
        <taxon>Rhodocyclales</taxon>
        <taxon>Zoogloeaceae</taxon>
        <taxon>Thauera</taxon>
    </lineage>
</organism>
<evidence type="ECO:0000313" key="3">
    <source>
        <dbReference type="Proteomes" id="UP001595974"/>
    </source>
</evidence>
<dbReference type="InterPro" id="IPR045584">
    <property type="entry name" value="Pilin-like"/>
</dbReference>
<gene>
    <name evidence="2" type="ORF">ACFPTN_18160</name>
</gene>
<proteinExistence type="predicted"/>
<evidence type="ECO:0000313" key="2">
    <source>
        <dbReference type="EMBL" id="MFC5771308.1"/>
    </source>
</evidence>
<sequence>MIPHTRPRRSRLRLKGFTLVELMVAMTIGLIVLGAIVYLFIGIRQTFRTTDSQSRMQENARYALEMVARDVRMAGFIGCGNLEFIPVNVMASPAPANGISFATAVTGADSATGSIGGIALAGADTITITGALDGVVSIAEEATDPLNANLKVYGNPYGYVQNDVLSVTDCRTMDVFRVTNSPSVELDTAVQITLTHSNGSNTGNRIGRYGLDAFIMRVGTYTYFIGLNPATNRPALYRANLSRGLEGAVQTRELVDNVQDMQIEYGVHEAGETAPESYLSAGAIADWTRVSSVRINLLMVSADDAIVSEPQTYIFNGASVTADDRRLYQTYTATIAVRNRVP</sequence>
<dbReference type="PROSITE" id="PS00409">
    <property type="entry name" value="PROKAR_NTER_METHYL"/>
    <property type="match status" value="1"/>
</dbReference>
<reference evidence="3" key="1">
    <citation type="journal article" date="2019" name="Int. J. Syst. Evol. Microbiol.">
        <title>The Global Catalogue of Microorganisms (GCM) 10K type strain sequencing project: providing services to taxonomists for standard genome sequencing and annotation.</title>
        <authorList>
            <consortium name="The Broad Institute Genomics Platform"/>
            <consortium name="The Broad Institute Genome Sequencing Center for Infectious Disease"/>
            <person name="Wu L."/>
            <person name="Ma J."/>
        </authorList>
    </citation>
    <scope>NUCLEOTIDE SEQUENCE [LARGE SCALE GENOMIC DNA]</scope>
    <source>
        <strain evidence="3">SHR3</strain>
    </source>
</reference>
<evidence type="ECO:0000256" key="1">
    <source>
        <dbReference type="SAM" id="Phobius"/>
    </source>
</evidence>